<dbReference type="SUPFAM" id="SSF47413">
    <property type="entry name" value="lambda repressor-like DNA-binding domains"/>
    <property type="match status" value="1"/>
</dbReference>
<reference evidence="3" key="1">
    <citation type="journal article" date="2019" name="Int. J. Syst. Evol. Microbiol.">
        <title>The Global Catalogue of Microorganisms (GCM) 10K type strain sequencing project: providing services to taxonomists for standard genome sequencing and annotation.</title>
        <authorList>
            <consortium name="The Broad Institute Genomics Platform"/>
            <consortium name="The Broad Institute Genome Sequencing Center for Infectious Disease"/>
            <person name="Wu L."/>
            <person name="Ma J."/>
        </authorList>
    </citation>
    <scope>NUCLEOTIDE SEQUENCE [LARGE SCALE GENOMIC DNA]</scope>
    <source>
        <strain evidence="3">KCTC 52127</strain>
    </source>
</reference>
<dbReference type="InterPro" id="IPR001387">
    <property type="entry name" value="Cro/C1-type_HTH"/>
</dbReference>
<dbReference type="EMBL" id="JBHULH010000001">
    <property type="protein sequence ID" value="MFD2566110.1"/>
    <property type="molecule type" value="Genomic_DNA"/>
</dbReference>
<evidence type="ECO:0000313" key="3">
    <source>
        <dbReference type="Proteomes" id="UP001597508"/>
    </source>
</evidence>
<gene>
    <name evidence="2" type="ORF">ACFSRZ_01925</name>
</gene>
<sequence length="140" mass="16371">MKEDLKSDEIRFIRKSLGMSQTDFAKALNVTMRTVQNWESSEKPVNHIKSKLIRSLYEKDGEREKTEDQEKYILFRGEKILVSEWATVTAKNDHILEGNDIYDLLWENKTLKALLNIEKGKLKKYAPSIIEALKKYVHNA</sequence>
<dbReference type="InterPro" id="IPR010982">
    <property type="entry name" value="Lambda_DNA-bd_dom_sf"/>
</dbReference>
<evidence type="ECO:0000259" key="1">
    <source>
        <dbReference type="PROSITE" id="PS50943"/>
    </source>
</evidence>
<proteinExistence type="predicted"/>
<dbReference type="Pfam" id="PF01381">
    <property type="entry name" value="HTH_3"/>
    <property type="match status" value="1"/>
</dbReference>
<evidence type="ECO:0000313" key="2">
    <source>
        <dbReference type="EMBL" id="MFD2566110.1"/>
    </source>
</evidence>
<name>A0ABW5LN75_9FLAO</name>
<organism evidence="2 3">
    <name type="scientific">Pseudotenacibaculum haliotis</name>
    <dbReference type="NCBI Taxonomy" id="1862138"/>
    <lineage>
        <taxon>Bacteria</taxon>
        <taxon>Pseudomonadati</taxon>
        <taxon>Bacteroidota</taxon>
        <taxon>Flavobacteriia</taxon>
        <taxon>Flavobacteriales</taxon>
        <taxon>Flavobacteriaceae</taxon>
        <taxon>Pseudotenacibaculum</taxon>
    </lineage>
</organism>
<dbReference type="Gene3D" id="1.10.260.40">
    <property type="entry name" value="lambda repressor-like DNA-binding domains"/>
    <property type="match status" value="1"/>
</dbReference>
<dbReference type="RefSeq" id="WP_379664831.1">
    <property type="nucleotide sequence ID" value="NZ_JBHULH010000001.1"/>
</dbReference>
<keyword evidence="3" id="KW-1185">Reference proteome</keyword>
<dbReference type="Proteomes" id="UP001597508">
    <property type="component" value="Unassembled WGS sequence"/>
</dbReference>
<protein>
    <submittedName>
        <fullName evidence="2">Helix-turn-helix domain-containing protein</fullName>
    </submittedName>
</protein>
<feature type="domain" description="HTH cro/C1-type" evidence="1">
    <location>
        <begin position="10"/>
        <end position="40"/>
    </location>
</feature>
<dbReference type="CDD" id="cd00093">
    <property type="entry name" value="HTH_XRE"/>
    <property type="match status" value="1"/>
</dbReference>
<accession>A0ABW5LN75</accession>
<comment type="caution">
    <text evidence="2">The sequence shown here is derived from an EMBL/GenBank/DDBJ whole genome shotgun (WGS) entry which is preliminary data.</text>
</comment>
<dbReference type="PROSITE" id="PS50943">
    <property type="entry name" value="HTH_CROC1"/>
    <property type="match status" value="1"/>
</dbReference>